<feature type="transmembrane region" description="Helical" evidence="1">
    <location>
        <begin position="94"/>
        <end position="122"/>
    </location>
</feature>
<feature type="transmembrane region" description="Helical" evidence="1">
    <location>
        <begin position="128"/>
        <end position="149"/>
    </location>
</feature>
<dbReference type="OrthoDB" id="2403110at2759"/>
<proteinExistence type="predicted"/>
<reference evidence="2" key="1">
    <citation type="submission" date="2020-12" db="EMBL/GenBank/DDBJ databases">
        <title>Metabolic potential, ecology and presence of endohyphal bacteria is reflected in genomic diversity of Mucoromycotina.</title>
        <authorList>
            <person name="Muszewska A."/>
            <person name="Okrasinska A."/>
            <person name="Steczkiewicz K."/>
            <person name="Drgas O."/>
            <person name="Orlowska M."/>
            <person name="Perlinska-Lenart U."/>
            <person name="Aleksandrzak-Piekarczyk T."/>
            <person name="Szatraj K."/>
            <person name="Zielenkiewicz U."/>
            <person name="Pilsyk S."/>
            <person name="Malc E."/>
            <person name="Mieczkowski P."/>
            <person name="Kruszewska J.S."/>
            <person name="Biernat P."/>
            <person name="Pawlowska J."/>
        </authorList>
    </citation>
    <scope>NUCLEOTIDE SEQUENCE</scope>
    <source>
        <strain evidence="2">WA0000067209</strain>
    </source>
</reference>
<comment type="caution">
    <text evidence="2">The sequence shown here is derived from an EMBL/GenBank/DDBJ whole genome shotgun (WGS) entry which is preliminary data.</text>
</comment>
<organism evidence="2 3">
    <name type="scientific">Mortierella isabellina</name>
    <name type="common">Filamentous fungus</name>
    <name type="synonym">Umbelopsis isabellina</name>
    <dbReference type="NCBI Taxonomy" id="91625"/>
    <lineage>
        <taxon>Eukaryota</taxon>
        <taxon>Fungi</taxon>
        <taxon>Fungi incertae sedis</taxon>
        <taxon>Mucoromycota</taxon>
        <taxon>Mucoromycotina</taxon>
        <taxon>Umbelopsidomycetes</taxon>
        <taxon>Umbelopsidales</taxon>
        <taxon>Umbelopsidaceae</taxon>
        <taxon>Umbelopsis</taxon>
    </lineage>
</organism>
<feature type="transmembrane region" description="Helical" evidence="1">
    <location>
        <begin position="20"/>
        <end position="38"/>
    </location>
</feature>
<keyword evidence="1" id="KW-1133">Transmembrane helix</keyword>
<dbReference type="AlphaFoldDB" id="A0A8H7UFT2"/>
<accession>A0A8H7UFT2</accession>
<evidence type="ECO:0000313" key="3">
    <source>
        <dbReference type="Proteomes" id="UP000654370"/>
    </source>
</evidence>
<name>A0A8H7UFT2_MORIS</name>
<dbReference type="Proteomes" id="UP000654370">
    <property type="component" value="Unassembled WGS sequence"/>
</dbReference>
<evidence type="ECO:0000256" key="1">
    <source>
        <dbReference type="SAM" id="Phobius"/>
    </source>
</evidence>
<keyword evidence="3" id="KW-1185">Reference proteome</keyword>
<dbReference type="EMBL" id="JAEPQZ010000005">
    <property type="protein sequence ID" value="KAG2181430.1"/>
    <property type="molecule type" value="Genomic_DNA"/>
</dbReference>
<feature type="transmembrane region" description="Helical" evidence="1">
    <location>
        <begin position="50"/>
        <end position="74"/>
    </location>
</feature>
<evidence type="ECO:0000313" key="2">
    <source>
        <dbReference type="EMBL" id="KAG2181430.1"/>
    </source>
</evidence>
<keyword evidence="1" id="KW-0812">Transmembrane</keyword>
<gene>
    <name evidence="2" type="ORF">INT43_009013</name>
</gene>
<keyword evidence="1" id="KW-0472">Membrane</keyword>
<protein>
    <submittedName>
        <fullName evidence="2">Uncharacterized protein</fullName>
    </submittedName>
</protein>
<sequence length="168" mass="18136">MAQDQSLQLRLRILAREEKFVVAFGAFLVSYIILGWFSPFDAQQVSTRAFISFIRLIFNVIYSVSLAAVASAIFTFDARVLGIPDIEKLNVTPLAVAGSGLVSALFLLQAIIGGSSALAWFFCGLDAIVLKLALLVTMAAAGAGIYGWAFKIGRDNRQVTGLTNQKTQ</sequence>